<evidence type="ECO:0000313" key="2">
    <source>
        <dbReference type="EMBL" id="MFD1933400.1"/>
    </source>
</evidence>
<name>A0ABW4SX19_9ACTN</name>
<gene>
    <name evidence="2" type="ORF">ACFSKW_18205</name>
</gene>
<dbReference type="EMBL" id="JBHUFV010000029">
    <property type="protein sequence ID" value="MFD1933400.1"/>
    <property type="molecule type" value="Genomic_DNA"/>
</dbReference>
<proteinExistence type="predicted"/>
<dbReference type="RefSeq" id="WP_379573444.1">
    <property type="nucleotide sequence ID" value="NZ_JBHUFV010000029.1"/>
</dbReference>
<reference evidence="3" key="1">
    <citation type="journal article" date="2019" name="Int. J. Syst. Evol. Microbiol.">
        <title>The Global Catalogue of Microorganisms (GCM) 10K type strain sequencing project: providing services to taxonomists for standard genome sequencing and annotation.</title>
        <authorList>
            <consortium name="The Broad Institute Genomics Platform"/>
            <consortium name="The Broad Institute Genome Sequencing Center for Infectious Disease"/>
            <person name="Wu L."/>
            <person name="Ma J."/>
        </authorList>
    </citation>
    <scope>NUCLEOTIDE SEQUENCE [LARGE SCALE GENOMIC DNA]</scope>
    <source>
        <strain evidence="3">ICMP 6774ER</strain>
    </source>
</reference>
<protein>
    <submittedName>
        <fullName evidence="2">Uncharacterized protein</fullName>
    </submittedName>
</protein>
<organism evidence="2 3">
    <name type="scientific">Nonomuraea mangrovi</name>
    <dbReference type="NCBI Taxonomy" id="2316207"/>
    <lineage>
        <taxon>Bacteria</taxon>
        <taxon>Bacillati</taxon>
        <taxon>Actinomycetota</taxon>
        <taxon>Actinomycetes</taxon>
        <taxon>Streptosporangiales</taxon>
        <taxon>Streptosporangiaceae</taxon>
        <taxon>Nonomuraea</taxon>
    </lineage>
</organism>
<accession>A0ABW4SX19</accession>
<sequence>MTALATRRGTGAGLTVHDSGTELTVRDCSDGGGGTELLRYVYRPDTAGWSPEAASAPGADPLRPPGQPVPALGPRLAGGSPGERPYQAFPFLGVTSQSQLREAGERER</sequence>
<feature type="region of interest" description="Disordered" evidence="1">
    <location>
        <begin position="48"/>
        <end position="108"/>
    </location>
</feature>
<evidence type="ECO:0000256" key="1">
    <source>
        <dbReference type="SAM" id="MobiDB-lite"/>
    </source>
</evidence>
<evidence type="ECO:0000313" key="3">
    <source>
        <dbReference type="Proteomes" id="UP001597368"/>
    </source>
</evidence>
<comment type="caution">
    <text evidence="2">The sequence shown here is derived from an EMBL/GenBank/DDBJ whole genome shotgun (WGS) entry which is preliminary data.</text>
</comment>
<dbReference type="Proteomes" id="UP001597368">
    <property type="component" value="Unassembled WGS sequence"/>
</dbReference>
<keyword evidence="3" id="KW-1185">Reference proteome</keyword>